<feature type="compositionally biased region" description="Basic residues" evidence="1">
    <location>
        <begin position="20"/>
        <end position="29"/>
    </location>
</feature>
<reference evidence="2" key="1">
    <citation type="submission" date="2022-02" db="EMBL/GenBank/DDBJ databases">
        <title>Fredinandcohnia quinoae sp. nov. isolated from Chenopodium quinoa seeds.</title>
        <authorList>
            <person name="Saati-Santamaria Z."/>
            <person name="Flores-Felix J.D."/>
            <person name="Igual J.M."/>
            <person name="Velazquez E."/>
            <person name="Garcia-Fraile P."/>
            <person name="Martinez-Molina E."/>
        </authorList>
    </citation>
    <scope>NUCLEOTIDE SEQUENCE</scope>
    <source>
        <strain evidence="2">SECRCQ15</strain>
    </source>
</reference>
<protein>
    <submittedName>
        <fullName evidence="2">Paeninodin family lasso peptide</fullName>
    </submittedName>
</protein>
<keyword evidence="3" id="KW-1185">Reference proteome</keyword>
<dbReference type="AlphaFoldDB" id="A0AAW5E7W7"/>
<evidence type="ECO:0000313" key="2">
    <source>
        <dbReference type="EMBL" id="MCH1624879.1"/>
    </source>
</evidence>
<dbReference type="Proteomes" id="UP001431131">
    <property type="component" value="Unassembled WGS sequence"/>
</dbReference>
<evidence type="ECO:0000256" key="1">
    <source>
        <dbReference type="SAM" id="MobiDB-lite"/>
    </source>
</evidence>
<organism evidence="2 3">
    <name type="scientific">Fredinandcohnia quinoae</name>
    <dbReference type="NCBI Taxonomy" id="2918902"/>
    <lineage>
        <taxon>Bacteria</taxon>
        <taxon>Bacillati</taxon>
        <taxon>Bacillota</taxon>
        <taxon>Bacilli</taxon>
        <taxon>Bacillales</taxon>
        <taxon>Bacillaceae</taxon>
        <taxon>Fredinandcohnia</taxon>
    </lineage>
</organism>
<evidence type="ECO:0000313" key="3">
    <source>
        <dbReference type="Proteomes" id="UP001431131"/>
    </source>
</evidence>
<accession>A0AAW5E7W7</accession>
<dbReference type="InterPro" id="IPR049825">
    <property type="entry name" value="Lasso_PadeA-like"/>
</dbReference>
<sequence length="48" mass="5243">MKKEWKVPFVEMLDVNLTMKGHKPWKPGHGHSDSDSHSDSGGPGIGLS</sequence>
<gene>
    <name evidence="2" type="ORF">MJG50_06035</name>
</gene>
<name>A0AAW5E7W7_9BACI</name>
<feature type="region of interest" description="Disordered" evidence="1">
    <location>
        <begin position="20"/>
        <end position="48"/>
    </location>
</feature>
<comment type="caution">
    <text evidence="2">The sequence shown here is derived from an EMBL/GenBank/DDBJ whole genome shotgun (WGS) entry which is preliminary data.</text>
</comment>
<dbReference type="RefSeq" id="WP_240253664.1">
    <property type="nucleotide sequence ID" value="NZ_JAKTTI010000006.1"/>
</dbReference>
<dbReference type="NCBIfam" id="NF033524">
    <property type="entry name" value="lasso_PadeA_fam"/>
    <property type="match status" value="1"/>
</dbReference>
<dbReference type="EMBL" id="JAKTTI010000006">
    <property type="protein sequence ID" value="MCH1624879.1"/>
    <property type="molecule type" value="Genomic_DNA"/>
</dbReference>
<proteinExistence type="predicted"/>